<dbReference type="EMBL" id="JAUUTY010000003">
    <property type="protein sequence ID" value="KAK1660718.1"/>
    <property type="molecule type" value="Genomic_DNA"/>
</dbReference>
<feature type="domain" description="DUF4218" evidence="2">
    <location>
        <begin position="310"/>
        <end position="408"/>
    </location>
</feature>
<protein>
    <recommendedName>
        <fullName evidence="6">Transposon protein</fullName>
    </recommendedName>
</protein>
<feature type="compositionally biased region" description="Polar residues" evidence="1">
    <location>
        <begin position="1786"/>
        <end position="1795"/>
    </location>
</feature>
<dbReference type="Pfam" id="PF13960">
    <property type="entry name" value="DUF4218"/>
    <property type="match status" value="1"/>
</dbReference>
<evidence type="ECO:0000259" key="2">
    <source>
        <dbReference type="Pfam" id="PF13960"/>
    </source>
</evidence>
<proteinExistence type="predicted"/>
<dbReference type="InterPro" id="IPR025452">
    <property type="entry name" value="DUF4218"/>
</dbReference>
<dbReference type="Pfam" id="PF02992">
    <property type="entry name" value="Transposase_21"/>
    <property type="match status" value="1"/>
</dbReference>
<feature type="region of interest" description="Disordered" evidence="1">
    <location>
        <begin position="1349"/>
        <end position="1371"/>
    </location>
</feature>
<gene>
    <name evidence="4" type="ORF">QYE76_048877</name>
</gene>
<feature type="compositionally biased region" description="Polar residues" evidence="1">
    <location>
        <begin position="1017"/>
        <end position="1033"/>
    </location>
</feature>
<name>A0AAD8SLV5_LOLMU</name>
<comment type="caution">
    <text evidence="4">The sequence shown here is derived from an EMBL/GenBank/DDBJ whole genome shotgun (WGS) entry which is preliminary data.</text>
</comment>
<dbReference type="InterPro" id="IPR058352">
    <property type="entry name" value="DUF8039"/>
</dbReference>
<evidence type="ECO:0000256" key="1">
    <source>
        <dbReference type="SAM" id="MobiDB-lite"/>
    </source>
</evidence>
<evidence type="ECO:0008006" key="6">
    <source>
        <dbReference type="Google" id="ProtNLM"/>
    </source>
</evidence>
<reference evidence="4" key="1">
    <citation type="submission" date="2023-07" db="EMBL/GenBank/DDBJ databases">
        <title>A chromosome-level genome assembly of Lolium multiflorum.</title>
        <authorList>
            <person name="Chen Y."/>
            <person name="Copetti D."/>
            <person name="Kolliker R."/>
            <person name="Studer B."/>
        </authorList>
    </citation>
    <scope>NUCLEOTIDE SEQUENCE</scope>
    <source>
        <strain evidence="4">02402/16</strain>
        <tissue evidence="4">Leaf</tissue>
    </source>
</reference>
<feature type="region of interest" description="Disordered" evidence="1">
    <location>
        <begin position="598"/>
        <end position="682"/>
    </location>
</feature>
<organism evidence="4 5">
    <name type="scientific">Lolium multiflorum</name>
    <name type="common">Italian ryegrass</name>
    <name type="synonym">Lolium perenne subsp. multiflorum</name>
    <dbReference type="NCBI Taxonomy" id="4521"/>
    <lineage>
        <taxon>Eukaryota</taxon>
        <taxon>Viridiplantae</taxon>
        <taxon>Streptophyta</taxon>
        <taxon>Embryophyta</taxon>
        <taxon>Tracheophyta</taxon>
        <taxon>Spermatophyta</taxon>
        <taxon>Magnoliopsida</taxon>
        <taxon>Liliopsida</taxon>
        <taxon>Poales</taxon>
        <taxon>Poaceae</taxon>
        <taxon>BOP clade</taxon>
        <taxon>Pooideae</taxon>
        <taxon>Poodae</taxon>
        <taxon>Poeae</taxon>
        <taxon>Poeae Chloroplast Group 2 (Poeae type)</taxon>
        <taxon>Loliodinae</taxon>
        <taxon>Loliinae</taxon>
        <taxon>Lolium</taxon>
    </lineage>
</organism>
<feature type="region of interest" description="Disordered" evidence="1">
    <location>
        <begin position="1435"/>
        <end position="1468"/>
    </location>
</feature>
<feature type="region of interest" description="Disordered" evidence="1">
    <location>
        <begin position="247"/>
        <end position="270"/>
    </location>
</feature>
<sequence length="1795" mass="200741">MKRKYIQMSMLIQGPTQPGNDINMYLELLKEELETLWAEEGVDTWDAVAEEYFPLRAALITTVQDYLGYGYISCQVCHGHKACVRCMEETMFLQLGKDGSSKTVYMGHRRWLQKTDPWRKRGDLFDGTNEPRGPPRKKSGEEIDTLLKGWKECPAPGKIRQKPGEKKKKKETTPLIGVWKRRSVFWDLPYWKILDTPHCLDVMHITKNVCESLLGTLLNMPDRTKDGPKARQDLKVLAIREELQIPPAQEGQSEEEADGGQKRKRIKQPDYYCPPPASLLILPVAIRGIMDDHVRATLTGLCNFFDVITRKSISVKKLARLQEEIVVILCEMDMYFPPAFFDVMVHLLVHIMDDIVSLGPAFLHNMMPFERMNGVIKGYVRNRSHPDGSIVQGWLTEECISFCTNYLDIEDPVGLPQNKYLRRFEGVGHKNGRKELHVHMSGRTSDFDRANLVALQHIDLIDPWLKEHKTMIENSGKPMMTEAEIYREHNSSFARWFKDHIVANPPPMDSDKDKLVLALSHGPAPNIMTYQAYDINGYTFYTEEKDKNSVYQNSGVTMDSWTGDVKTRYYGRIEEIWELSYAGEKVPMFRIRWAKSVEKKTATSPTPTVERRRSVATSSPPLERRRSAPRHRPPPSPRPSPTTCHVRRRGRPVEKEVPRAIGEGGAAREGTSAPPLEKKEPRAIVQATMSSQEELEEHYNRHFFRTEEDAEAAGVGGDEDHEMEDAAGGSADEPSGNEASAAAGGSTYEPSGDEATGAAGGGGETSGDDPSAPPGVVAPGQVEPRGRGRQGAKTRSAPAETQSQRWTPPVVVNLNETDLRAESKAPLRAQLIARLHARYKFLGDYASSHQTNNIVNSQALLKFTKHLSSYKYMVRRLIAEGKGFEEVHSAFPHVTQADFDAFVANEELQATKNRKLWGKEMRELNIGNHNLGSRGYEGKEPYWAKEDEAYVNAGIENPWLKYKDPLERRFIRSRYHKKKLTGELVTDPKVVTDIIWFTNDQKVLALEKKLEEERQRLSQASQGDEGSSSQASTGRVAWDKPLVRALNIVNEHSPTRRPHRGRVAGAGTGYKHGHYGLSSAADKNARNERKQREAEEMRESILAQVQAGLVPQLVPQLKATLVPEVKAEVAAGVQADFNAMQAWYEGGKQGPPKMQVVSFNGSNSMVPPSAGNDNVIMETPPAAGNVAGARDSPSMPGSSPSVTCTPAAACAGPSTLAELNALKALSTPCTFLMRVNDEIKDVARGSIIRPLDKKWHTRDMADDVYRVEVDRALPGYEDLFPPNQPHGADDDSPLNLASLKGWVLLWPKTLIRINTYSGSTASKDKHLAAPHVSVPPRQPAAPVVIAPPERPAAPEVSAPPQQPAAPEAEEYERDNFQWDIPTSSQVVHEDAPGFKYVCSKKLFDSQETAEEENPEEVATAAVKNMLSPNTLRATATTAMDGPALQPKKRKRANKKDAQDKAAAAKSKDKVPLLDKLPNNWRPLHHLGQPMLPEHVVKKLTPDMRSLHETVLHVENLLLKSKDPGYPLFVAKVPTGMNFVEKYPADLCFIRFNDIFSIYRMQALHFSVVRLVALSMSSQIVKEGTPTIAIMDPFYMRESIICNPGDRAIATQQVMDFMLANIKKGAILIPYFPEDKFCTLIVVHPQHSHAVYLDSGRDRKKDYSHIRALLNDALTGFANKAGPLKVERKSRGGFVLTHTTNFPCLRRSTPDNGMDAWYAILQMQEYIKYADDMLLPDNLRNRSGEFFYGYGLPPNDEIDLRLEMSRDERPFNSLEGCRPFPLGVQPDPTTGTLAKA</sequence>
<dbReference type="Pfam" id="PF26133">
    <property type="entry name" value="DUF8039"/>
    <property type="match status" value="1"/>
</dbReference>
<feature type="domain" description="DUF8039" evidence="3">
    <location>
        <begin position="1226"/>
        <end position="1313"/>
    </location>
</feature>
<feature type="region of interest" description="Disordered" evidence="1">
    <location>
        <begin position="1775"/>
        <end position="1795"/>
    </location>
</feature>
<keyword evidence="5" id="KW-1185">Reference proteome</keyword>
<accession>A0AAD8SLV5</accession>
<dbReference type="Proteomes" id="UP001231189">
    <property type="component" value="Unassembled WGS sequence"/>
</dbReference>
<feature type="region of interest" description="Disordered" evidence="1">
    <location>
        <begin position="1015"/>
        <end position="1034"/>
    </location>
</feature>
<dbReference type="PANTHER" id="PTHR48258:SF9">
    <property type="entry name" value="OS01G0348150 PROTEIN"/>
    <property type="match status" value="1"/>
</dbReference>
<evidence type="ECO:0000259" key="3">
    <source>
        <dbReference type="Pfam" id="PF26133"/>
    </source>
</evidence>
<dbReference type="PANTHER" id="PTHR48258">
    <property type="entry name" value="DUF4218 DOMAIN-CONTAINING PROTEIN-RELATED"/>
    <property type="match status" value="1"/>
</dbReference>
<dbReference type="InterPro" id="IPR004242">
    <property type="entry name" value="Transposase_21"/>
</dbReference>
<feature type="region of interest" description="Disordered" evidence="1">
    <location>
        <begin position="709"/>
        <end position="808"/>
    </location>
</feature>
<evidence type="ECO:0000313" key="4">
    <source>
        <dbReference type="EMBL" id="KAK1660718.1"/>
    </source>
</evidence>
<evidence type="ECO:0000313" key="5">
    <source>
        <dbReference type="Proteomes" id="UP001231189"/>
    </source>
</evidence>